<feature type="domain" description="SMP-LTD" evidence="10">
    <location>
        <begin position="73"/>
        <end position="280"/>
    </location>
</feature>
<organism evidence="11 12">
    <name type="scientific">Coniophora puteana (strain RWD-64-598)</name>
    <name type="common">Brown rot fungus</name>
    <dbReference type="NCBI Taxonomy" id="741705"/>
    <lineage>
        <taxon>Eukaryota</taxon>
        <taxon>Fungi</taxon>
        <taxon>Dikarya</taxon>
        <taxon>Basidiomycota</taxon>
        <taxon>Agaricomycotina</taxon>
        <taxon>Agaricomycetes</taxon>
        <taxon>Agaricomycetidae</taxon>
        <taxon>Boletales</taxon>
        <taxon>Coniophorineae</taxon>
        <taxon>Coniophoraceae</taxon>
        <taxon>Coniophora</taxon>
    </lineage>
</organism>
<evidence type="ECO:0000256" key="5">
    <source>
        <dbReference type="ARBA" id="ARBA00022989"/>
    </source>
</evidence>
<evidence type="ECO:0000256" key="3">
    <source>
        <dbReference type="ARBA" id="ARBA00022692"/>
    </source>
</evidence>
<accession>A0A5M3N5A9</accession>
<evidence type="ECO:0000256" key="9">
    <source>
        <dbReference type="SAM" id="Phobius"/>
    </source>
</evidence>
<dbReference type="GO" id="GO:0008289">
    <property type="term" value="F:lipid binding"/>
    <property type="evidence" value="ECO:0007669"/>
    <property type="project" value="UniProtKB-KW"/>
</dbReference>
<dbReference type="InterPro" id="IPR019411">
    <property type="entry name" value="MMM1_dom"/>
</dbReference>
<sequence length="289" mass="31625">MAGYLMSLTPTFTQGLVLGQLSIIVVLWLILKYLFLTQSSEASPLYHPIPKLPKSDGPAYQQADDSSDKSLEDTESAEWFNMLAQQITEVYRSKLRQDTPGDAGDEIARQRIEEFANKIRPVGLLDHISVHTVDLGISAPQVSNARVNKNAISQESVSNVQLDVTYTDVVSISLSTAYLFNYPMPSFARLPVSITIALSLFQASIILTTPAPSSPIPTLTFSLLPDFTLDVKTSSLMGSRAMLKDVPKLHELIQQQIHRVLATRGVWSVVLPGLSTVKAVKEELLGSGS</sequence>
<keyword evidence="7" id="KW-0446">Lipid-binding</keyword>
<evidence type="ECO:0000256" key="8">
    <source>
        <dbReference type="ARBA" id="ARBA00023136"/>
    </source>
</evidence>
<feature type="transmembrane region" description="Helical" evidence="9">
    <location>
        <begin position="12"/>
        <end position="31"/>
    </location>
</feature>
<protein>
    <submittedName>
        <fullName evidence="11">Maintenance of mitochondrial morphology protein 1</fullName>
    </submittedName>
</protein>
<evidence type="ECO:0000259" key="10">
    <source>
        <dbReference type="PROSITE" id="PS51847"/>
    </source>
</evidence>
<dbReference type="GO" id="GO:0032865">
    <property type="term" value="C:ERMES complex"/>
    <property type="evidence" value="ECO:0007669"/>
    <property type="project" value="TreeGrafter"/>
</dbReference>
<dbReference type="GO" id="GO:0005789">
    <property type="term" value="C:endoplasmic reticulum membrane"/>
    <property type="evidence" value="ECO:0007669"/>
    <property type="project" value="UniProtKB-SubCell"/>
</dbReference>
<dbReference type="Pfam" id="PF10296">
    <property type="entry name" value="MMM1"/>
    <property type="match status" value="2"/>
</dbReference>
<name>A0A5M3N5A9_CONPW</name>
<dbReference type="OrthoDB" id="5599157at2759"/>
<dbReference type="PROSITE" id="PS51847">
    <property type="entry name" value="SMP"/>
    <property type="match status" value="1"/>
</dbReference>
<evidence type="ECO:0000256" key="4">
    <source>
        <dbReference type="ARBA" id="ARBA00022824"/>
    </source>
</evidence>
<keyword evidence="2" id="KW-0813">Transport</keyword>
<dbReference type="KEGG" id="cput:CONPUDRAFT_43687"/>
<keyword evidence="5 9" id="KW-1133">Transmembrane helix</keyword>
<gene>
    <name evidence="11" type="ORF">CONPUDRAFT_43687</name>
</gene>
<comment type="subcellular location">
    <subcellularLocation>
        <location evidence="1">Endoplasmic reticulum membrane</location>
    </subcellularLocation>
</comment>
<dbReference type="PANTHER" id="PTHR13466:SF0">
    <property type="entry name" value="SMP-LTD DOMAIN-CONTAINING PROTEIN"/>
    <property type="match status" value="1"/>
</dbReference>
<reference evidence="12" key="1">
    <citation type="journal article" date="2012" name="Science">
        <title>The Paleozoic origin of enzymatic lignin decomposition reconstructed from 31 fungal genomes.</title>
        <authorList>
            <person name="Floudas D."/>
            <person name="Binder M."/>
            <person name="Riley R."/>
            <person name="Barry K."/>
            <person name="Blanchette R.A."/>
            <person name="Henrissat B."/>
            <person name="Martinez A.T."/>
            <person name="Otillar R."/>
            <person name="Spatafora J.W."/>
            <person name="Yadav J.S."/>
            <person name="Aerts A."/>
            <person name="Benoit I."/>
            <person name="Boyd A."/>
            <person name="Carlson A."/>
            <person name="Copeland A."/>
            <person name="Coutinho P.M."/>
            <person name="de Vries R.P."/>
            <person name="Ferreira P."/>
            <person name="Findley K."/>
            <person name="Foster B."/>
            <person name="Gaskell J."/>
            <person name="Glotzer D."/>
            <person name="Gorecki P."/>
            <person name="Heitman J."/>
            <person name="Hesse C."/>
            <person name="Hori C."/>
            <person name="Igarashi K."/>
            <person name="Jurgens J.A."/>
            <person name="Kallen N."/>
            <person name="Kersten P."/>
            <person name="Kohler A."/>
            <person name="Kuees U."/>
            <person name="Kumar T.K.A."/>
            <person name="Kuo A."/>
            <person name="LaButti K."/>
            <person name="Larrondo L.F."/>
            <person name="Lindquist E."/>
            <person name="Ling A."/>
            <person name="Lombard V."/>
            <person name="Lucas S."/>
            <person name="Lundell T."/>
            <person name="Martin R."/>
            <person name="McLaughlin D.J."/>
            <person name="Morgenstern I."/>
            <person name="Morin E."/>
            <person name="Murat C."/>
            <person name="Nagy L.G."/>
            <person name="Nolan M."/>
            <person name="Ohm R.A."/>
            <person name="Patyshakuliyeva A."/>
            <person name="Rokas A."/>
            <person name="Ruiz-Duenas F.J."/>
            <person name="Sabat G."/>
            <person name="Salamov A."/>
            <person name="Samejima M."/>
            <person name="Schmutz J."/>
            <person name="Slot J.C."/>
            <person name="St John F."/>
            <person name="Stenlid J."/>
            <person name="Sun H."/>
            <person name="Sun S."/>
            <person name="Syed K."/>
            <person name="Tsang A."/>
            <person name="Wiebenga A."/>
            <person name="Young D."/>
            <person name="Pisabarro A."/>
            <person name="Eastwood D.C."/>
            <person name="Martin F."/>
            <person name="Cullen D."/>
            <person name="Grigoriev I.V."/>
            <person name="Hibbett D.S."/>
        </authorList>
    </citation>
    <scope>NUCLEOTIDE SEQUENCE [LARGE SCALE GENOMIC DNA]</scope>
    <source>
        <strain evidence="12">RWD-64-598 SS2</strain>
    </source>
</reference>
<dbReference type="OMA" id="WSFTQGL"/>
<dbReference type="AlphaFoldDB" id="A0A5M3N5A9"/>
<evidence type="ECO:0000256" key="2">
    <source>
        <dbReference type="ARBA" id="ARBA00022448"/>
    </source>
</evidence>
<dbReference type="Proteomes" id="UP000053558">
    <property type="component" value="Unassembled WGS sequence"/>
</dbReference>
<dbReference type="PANTHER" id="PTHR13466">
    <property type="entry name" value="TEX2 PROTEIN-RELATED"/>
    <property type="match status" value="1"/>
</dbReference>
<dbReference type="RefSeq" id="XP_007762399.1">
    <property type="nucleotide sequence ID" value="XM_007764209.1"/>
</dbReference>
<dbReference type="EMBL" id="JH711573">
    <property type="protein sequence ID" value="EIW86573.1"/>
    <property type="molecule type" value="Genomic_DNA"/>
</dbReference>
<evidence type="ECO:0000313" key="12">
    <source>
        <dbReference type="Proteomes" id="UP000053558"/>
    </source>
</evidence>
<evidence type="ECO:0000256" key="7">
    <source>
        <dbReference type="ARBA" id="ARBA00023121"/>
    </source>
</evidence>
<dbReference type="InterPro" id="IPR031468">
    <property type="entry name" value="SMP_LBD"/>
</dbReference>
<dbReference type="GO" id="GO:1990456">
    <property type="term" value="P:mitochondrion-endoplasmic reticulum membrane tethering"/>
    <property type="evidence" value="ECO:0007669"/>
    <property type="project" value="TreeGrafter"/>
</dbReference>
<keyword evidence="6" id="KW-0445">Lipid transport</keyword>
<keyword evidence="8 9" id="KW-0472">Membrane</keyword>
<dbReference type="GO" id="GO:0015914">
    <property type="term" value="P:phospholipid transport"/>
    <property type="evidence" value="ECO:0007669"/>
    <property type="project" value="TreeGrafter"/>
</dbReference>
<evidence type="ECO:0000256" key="6">
    <source>
        <dbReference type="ARBA" id="ARBA00023055"/>
    </source>
</evidence>
<dbReference type="GeneID" id="19206950"/>
<evidence type="ECO:0000256" key="1">
    <source>
        <dbReference type="ARBA" id="ARBA00004586"/>
    </source>
</evidence>
<dbReference type="CDD" id="cd21671">
    <property type="entry name" value="SMP_Mmm1"/>
    <property type="match status" value="1"/>
</dbReference>
<keyword evidence="4" id="KW-0256">Endoplasmic reticulum</keyword>
<evidence type="ECO:0000313" key="11">
    <source>
        <dbReference type="EMBL" id="EIW86573.1"/>
    </source>
</evidence>
<keyword evidence="12" id="KW-1185">Reference proteome</keyword>
<comment type="caution">
    <text evidence="11">The sequence shown here is derived from an EMBL/GenBank/DDBJ whole genome shotgun (WGS) entry which is preliminary data.</text>
</comment>
<keyword evidence="3 9" id="KW-0812">Transmembrane</keyword>
<proteinExistence type="predicted"/>